<evidence type="ECO:0000313" key="2">
    <source>
        <dbReference type="EMBL" id="RMO59409.1"/>
    </source>
</evidence>
<protein>
    <submittedName>
        <fullName evidence="2">Uncharacterized protein</fullName>
    </submittedName>
</protein>
<comment type="caution">
    <text evidence="2">The sequence shown here is derived from an EMBL/GenBank/DDBJ whole genome shotgun (WGS) entry which is preliminary data.</text>
</comment>
<evidence type="ECO:0000256" key="1">
    <source>
        <dbReference type="SAM" id="MobiDB-lite"/>
    </source>
</evidence>
<dbReference type="EMBL" id="RBPX01000331">
    <property type="protein sequence ID" value="RMO59409.1"/>
    <property type="molecule type" value="Genomic_DNA"/>
</dbReference>
<organism evidence="2 3">
    <name type="scientific">Pseudomonas syringae pv. aptata</name>
    <dbReference type="NCBI Taxonomy" id="83167"/>
    <lineage>
        <taxon>Bacteria</taxon>
        <taxon>Pseudomonadati</taxon>
        <taxon>Pseudomonadota</taxon>
        <taxon>Gammaproteobacteria</taxon>
        <taxon>Pseudomonadales</taxon>
        <taxon>Pseudomonadaceae</taxon>
        <taxon>Pseudomonas</taxon>
        <taxon>Pseudomonas syringae</taxon>
    </lineage>
</organism>
<feature type="region of interest" description="Disordered" evidence="1">
    <location>
        <begin position="242"/>
        <end position="261"/>
    </location>
</feature>
<feature type="region of interest" description="Disordered" evidence="1">
    <location>
        <begin position="210"/>
        <end position="232"/>
    </location>
</feature>
<reference evidence="2 3" key="1">
    <citation type="submission" date="2018-08" db="EMBL/GenBank/DDBJ databases">
        <title>Recombination of ecologically and evolutionarily significant loci maintains genetic cohesion in the Pseudomonas syringae species complex.</title>
        <authorList>
            <person name="Dillon M."/>
            <person name="Thakur S."/>
            <person name="Almeida R.N.D."/>
            <person name="Weir B.S."/>
            <person name="Guttman D.S."/>
        </authorList>
    </citation>
    <scope>NUCLEOTIDE SEQUENCE [LARGE SCALE GENOMIC DNA]</scope>
    <source>
        <strain evidence="2 3">ICMP 4388</strain>
    </source>
</reference>
<gene>
    <name evidence="2" type="ORF">ALQ37_05506</name>
</gene>
<proteinExistence type="predicted"/>
<dbReference type="Proteomes" id="UP000274541">
    <property type="component" value="Unassembled WGS sequence"/>
</dbReference>
<evidence type="ECO:0000313" key="3">
    <source>
        <dbReference type="Proteomes" id="UP000274541"/>
    </source>
</evidence>
<dbReference type="AlphaFoldDB" id="A0A3M3WP47"/>
<accession>A0A3M3WP47</accession>
<name>A0A3M3WP47_PSEAP</name>
<sequence>MDRLIEAFHEIHAQHESRTQNGALQPPADHHVFSDHPKAATDAVVDRQKAQAVLGVLTGKMRQFMTNHCAGFSRIDQPQVQDGHMQSSTLEHGVGRQKGNVARGDVEAFGHAQHDVIRRQRAEPFGQIAHIGPEHRGLFRRDLLPQNLHRGGLEHVQHDAQLLAHPPDRIQACSDQHQHDDDQLELARGHAPHMPQAQGFETEDCRHRRAHGNDVPHQNEGQNPPDPAEGVQQSLAGLTCTRGGPVEPCQPGAADQSRQQAQRDDGACQPCGDTAQHHYEVETLFCLMKTRQSLLEGDVFSVYIHRSREGVGRPGEPFEIGTCVRKVGLDLDQALSVFDTALQLPRTDEVQAQREQDEYSNELVDFHEARLIEVRRRRLSLARTRSVRQNASGVCVHAPYRCSSTSVRALAALYPDLQIDVTKLPA</sequence>